<comment type="caution">
    <text evidence="1">The sequence shown here is derived from an EMBL/GenBank/DDBJ whole genome shotgun (WGS) entry which is preliminary data.</text>
</comment>
<name>A0A9W7W8J2_TRIRA</name>
<dbReference type="Proteomes" id="UP001059041">
    <property type="component" value="Unassembled WGS sequence"/>
</dbReference>
<keyword evidence="1" id="KW-0238">DNA-binding</keyword>
<reference evidence="1" key="1">
    <citation type="submission" date="2021-02" db="EMBL/GenBank/DDBJ databases">
        <title>Comparative genomics reveals that relaxation of natural selection precedes convergent phenotypic evolution of cavefish.</title>
        <authorList>
            <person name="Peng Z."/>
        </authorList>
    </citation>
    <scope>NUCLEOTIDE SEQUENCE</scope>
    <source>
        <tissue evidence="1">Muscle</tissue>
    </source>
</reference>
<dbReference type="PANTHER" id="PTHR11697:SF230">
    <property type="entry name" value="ZINC FINGER, MYM DOMAIN CONTAINING 1"/>
    <property type="match status" value="1"/>
</dbReference>
<evidence type="ECO:0000313" key="1">
    <source>
        <dbReference type="EMBL" id="KAI7789318.1"/>
    </source>
</evidence>
<accession>A0A9W7W8J2</accession>
<keyword evidence="2" id="KW-1185">Reference proteome</keyword>
<dbReference type="InterPro" id="IPR012337">
    <property type="entry name" value="RNaseH-like_sf"/>
</dbReference>
<organism evidence="1 2">
    <name type="scientific">Triplophysa rosa</name>
    <name type="common">Cave loach</name>
    <dbReference type="NCBI Taxonomy" id="992332"/>
    <lineage>
        <taxon>Eukaryota</taxon>
        <taxon>Metazoa</taxon>
        <taxon>Chordata</taxon>
        <taxon>Craniata</taxon>
        <taxon>Vertebrata</taxon>
        <taxon>Euteleostomi</taxon>
        <taxon>Actinopterygii</taxon>
        <taxon>Neopterygii</taxon>
        <taxon>Teleostei</taxon>
        <taxon>Ostariophysi</taxon>
        <taxon>Cypriniformes</taxon>
        <taxon>Nemacheilidae</taxon>
        <taxon>Triplophysa</taxon>
    </lineage>
</organism>
<gene>
    <name evidence="1" type="ORF">IRJ41_006108</name>
</gene>
<dbReference type="AlphaFoldDB" id="A0A9W7W8J2"/>
<keyword evidence="1" id="KW-0371">Homeobox</keyword>
<dbReference type="SUPFAM" id="SSF53098">
    <property type="entry name" value="Ribonuclease H-like"/>
    <property type="match status" value="1"/>
</dbReference>
<dbReference type="GO" id="GO:0003677">
    <property type="term" value="F:DNA binding"/>
    <property type="evidence" value="ECO:0007669"/>
    <property type="project" value="UniProtKB-KW"/>
</dbReference>
<proteinExistence type="predicted"/>
<dbReference type="PANTHER" id="PTHR11697">
    <property type="entry name" value="GENERAL TRANSCRIPTION FACTOR 2-RELATED ZINC FINGER PROTEIN"/>
    <property type="match status" value="1"/>
</dbReference>
<evidence type="ECO:0000313" key="2">
    <source>
        <dbReference type="Proteomes" id="UP001059041"/>
    </source>
</evidence>
<protein>
    <submittedName>
        <fullName evidence="1">Homeobox-containing protein 1</fullName>
    </submittedName>
</protein>
<dbReference type="EMBL" id="JAFHDT010000600">
    <property type="protein sequence ID" value="KAI7789318.1"/>
    <property type="molecule type" value="Genomic_DNA"/>
</dbReference>
<dbReference type="InterPro" id="IPR055298">
    <property type="entry name" value="AtLOH3-like"/>
</dbReference>
<sequence length="276" mass="31300">MGDAQTLTDTILAELNKAGLNPSKILSQVYDGASLMSGKVGGVQMMLQEKLKKDIPYVHCLNHQLHLVVVHTMSSEGAVKDFFNVCNSLYKYCKKPTIAVHYKGERLKRLLEQRWTGHLATVLVILKNFKEITSLLTEIDSVRAHGPELRMEAVGLLREMTASSFLFIANFVHEVLALLDPPNKLLQREDTDLWAGLSIVASAKHCVQKLRCDEGFTKVWEKASESASTRASLTTPKRKRTANKTMFDYLVEETTGQREDDIETELKRLYYRTWIQ</sequence>